<reference evidence="10" key="1">
    <citation type="journal article" date="2013" name="Nature">
        <title>Pan genome of the phytoplankton Emiliania underpins its global distribution.</title>
        <authorList>
            <person name="Read B.A."/>
            <person name="Kegel J."/>
            <person name="Klute M.J."/>
            <person name="Kuo A."/>
            <person name="Lefebvre S.C."/>
            <person name="Maumus F."/>
            <person name="Mayer C."/>
            <person name="Miller J."/>
            <person name="Monier A."/>
            <person name="Salamov A."/>
            <person name="Young J."/>
            <person name="Aguilar M."/>
            <person name="Claverie J.M."/>
            <person name="Frickenhaus S."/>
            <person name="Gonzalez K."/>
            <person name="Herman E.K."/>
            <person name="Lin Y.C."/>
            <person name="Napier J."/>
            <person name="Ogata H."/>
            <person name="Sarno A.F."/>
            <person name="Shmutz J."/>
            <person name="Schroeder D."/>
            <person name="de Vargas C."/>
            <person name="Verret F."/>
            <person name="von Dassow P."/>
            <person name="Valentin K."/>
            <person name="Van de Peer Y."/>
            <person name="Wheeler G."/>
            <person name="Dacks J.B."/>
            <person name="Delwiche C.F."/>
            <person name="Dyhrman S.T."/>
            <person name="Glockner G."/>
            <person name="John U."/>
            <person name="Richards T."/>
            <person name="Worden A.Z."/>
            <person name="Zhang X."/>
            <person name="Grigoriev I.V."/>
            <person name="Allen A.E."/>
            <person name="Bidle K."/>
            <person name="Borodovsky M."/>
            <person name="Bowler C."/>
            <person name="Brownlee C."/>
            <person name="Cock J.M."/>
            <person name="Elias M."/>
            <person name="Gladyshev V.N."/>
            <person name="Groth M."/>
            <person name="Guda C."/>
            <person name="Hadaegh A."/>
            <person name="Iglesias-Rodriguez M.D."/>
            <person name="Jenkins J."/>
            <person name="Jones B.M."/>
            <person name="Lawson T."/>
            <person name="Leese F."/>
            <person name="Lindquist E."/>
            <person name="Lobanov A."/>
            <person name="Lomsadze A."/>
            <person name="Malik S.B."/>
            <person name="Marsh M.E."/>
            <person name="Mackinder L."/>
            <person name="Mock T."/>
            <person name="Mueller-Roeber B."/>
            <person name="Pagarete A."/>
            <person name="Parker M."/>
            <person name="Probert I."/>
            <person name="Quesneville H."/>
            <person name="Raines C."/>
            <person name="Rensing S.A."/>
            <person name="Riano-Pachon D.M."/>
            <person name="Richier S."/>
            <person name="Rokitta S."/>
            <person name="Shiraiwa Y."/>
            <person name="Soanes D.M."/>
            <person name="van der Giezen M."/>
            <person name="Wahlund T.M."/>
            <person name="Williams B."/>
            <person name="Wilson W."/>
            <person name="Wolfe G."/>
            <person name="Wurch L.L."/>
        </authorList>
    </citation>
    <scope>NUCLEOTIDE SEQUENCE</scope>
</reference>
<protein>
    <submittedName>
        <fullName evidence="9">Uncharacterized protein</fullName>
    </submittedName>
</protein>
<dbReference type="GO" id="GO:0005096">
    <property type="term" value="F:GTPase activator activity"/>
    <property type="evidence" value="ECO:0007669"/>
    <property type="project" value="InterPro"/>
</dbReference>
<dbReference type="RefSeq" id="XP_005762736.1">
    <property type="nucleotide sequence ID" value="XM_005762679.1"/>
</dbReference>
<dbReference type="CDD" id="cd08204">
    <property type="entry name" value="ArfGap"/>
    <property type="match status" value="1"/>
</dbReference>
<dbReference type="InterPro" id="IPR001849">
    <property type="entry name" value="PH_domain"/>
</dbReference>
<accession>A0A0D3IGC2</accession>
<dbReference type="InterPro" id="IPR038508">
    <property type="entry name" value="ArfGAP_dom_sf"/>
</dbReference>
<keyword evidence="2 5" id="KW-0863">Zinc-finger</keyword>
<dbReference type="GO" id="GO:0008270">
    <property type="term" value="F:zinc ion binding"/>
    <property type="evidence" value="ECO:0007669"/>
    <property type="project" value="UniProtKB-KW"/>
</dbReference>
<dbReference type="STRING" id="2903.R1BL80"/>
<evidence type="ECO:0000256" key="3">
    <source>
        <dbReference type="ARBA" id="ARBA00022833"/>
    </source>
</evidence>
<dbReference type="SUPFAM" id="SSF57863">
    <property type="entry name" value="ArfGap/RecO-like zinc finger"/>
    <property type="match status" value="1"/>
</dbReference>
<dbReference type="SMART" id="SM00105">
    <property type="entry name" value="ArfGap"/>
    <property type="match status" value="1"/>
</dbReference>
<dbReference type="PANTHER" id="PTHR23180">
    <property type="entry name" value="CENTAURIN/ARF"/>
    <property type="match status" value="1"/>
</dbReference>
<dbReference type="PROSITE" id="PS50297">
    <property type="entry name" value="ANK_REP_REGION"/>
    <property type="match status" value="2"/>
</dbReference>
<dbReference type="PROSITE" id="PS50088">
    <property type="entry name" value="ANK_REPEAT"/>
    <property type="match status" value="2"/>
</dbReference>
<dbReference type="KEGG" id="ehx:EMIHUDRAFT_631956"/>
<evidence type="ECO:0000259" key="7">
    <source>
        <dbReference type="PROSITE" id="PS50003"/>
    </source>
</evidence>
<feature type="domain" description="PH" evidence="7">
    <location>
        <begin position="246"/>
        <end position="356"/>
    </location>
</feature>
<dbReference type="HOGENOM" id="CLU_320663_0_0_1"/>
<evidence type="ECO:0000259" key="8">
    <source>
        <dbReference type="PROSITE" id="PS50115"/>
    </source>
</evidence>
<dbReference type="Pfam" id="PF01412">
    <property type="entry name" value="ArfGap"/>
    <property type="match status" value="1"/>
</dbReference>
<dbReference type="PANTHER" id="PTHR23180:SF160">
    <property type="entry name" value="ADP-RIBOSYLATION FACTOR GTPASE-ACTIVATING PROTEIN EFFECTOR PROTEIN 1"/>
    <property type="match status" value="1"/>
</dbReference>
<dbReference type="GeneID" id="17256454"/>
<evidence type="ECO:0000256" key="4">
    <source>
        <dbReference type="PROSITE-ProRule" id="PRU00023"/>
    </source>
</evidence>
<dbReference type="SUPFAM" id="SSF103657">
    <property type="entry name" value="BAR/IMD domain-like"/>
    <property type="match status" value="1"/>
</dbReference>
<feature type="domain" description="Arf-GAP" evidence="8">
    <location>
        <begin position="542"/>
        <end position="665"/>
    </location>
</feature>
<dbReference type="Gene3D" id="1.20.1270.60">
    <property type="entry name" value="Arfaptin homology (AH) domain/BAR domain"/>
    <property type="match status" value="1"/>
</dbReference>
<dbReference type="SMART" id="SM00233">
    <property type="entry name" value="PH"/>
    <property type="match status" value="2"/>
</dbReference>
<dbReference type="PRINTS" id="PR00405">
    <property type="entry name" value="REVINTRACTNG"/>
</dbReference>
<name>A0A0D3IGC2_EMIH1</name>
<evidence type="ECO:0000313" key="9">
    <source>
        <dbReference type="EnsemblProtists" id="EOD10307"/>
    </source>
</evidence>
<evidence type="ECO:0000256" key="2">
    <source>
        <dbReference type="ARBA" id="ARBA00022771"/>
    </source>
</evidence>
<reference evidence="9" key="2">
    <citation type="submission" date="2024-10" db="UniProtKB">
        <authorList>
            <consortium name="EnsemblProtists"/>
        </authorList>
    </citation>
    <scope>IDENTIFICATION</scope>
</reference>
<dbReference type="Pfam" id="PF00169">
    <property type="entry name" value="PH"/>
    <property type="match status" value="1"/>
</dbReference>
<dbReference type="InterPro" id="IPR027267">
    <property type="entry name" value="AH/BAR_dom_sf"/>
</dbReference>
<keyword evidence="10" id="KW-1185">Reference proteome</keyword>
<feature type="domain" description="PH" evidence="7">
    <location>
        <begin position="396"/>
        <end position="526"/>
    </location>
</feature>
<proteinExistence type="predicted"/>
<dbReference type="Pfam" id="PF12796">
    <property type="entry name" value="Ank_2"/>
    <property type="match status" value="1"/>
</dbReference>
<dbReference type="EnsemblProtists" id="EOD10307">
    <property type="protein sequence ID" value="EOD10307"/>
    <property type="gene ID" value="EMIHUDRAFT_631956"/>
</dbReference>
<dbReference type="InterPro" id="IPR001164">
    <property type="entry name" value="ArfGAP_dom"/>
</dbReference>
<dbReference type="InterPro" id="IPR002110">
    <property type="entry name" value="Ankyrin_rpt"/>
</dbReference>
<evidence type="ECO:0000313" key="10">
    <source>
        <dbReference type="Proteomes" id="UP000013827"/>
    </source>
</evidence>
<feature type="compositionally biased region" description="Pro residues" evidence="6">
    <location>
        <begin position="704"/>
        <end position="714"/>
    </location>
</feature>
<keyword evidence="4" id="KW-0040">ANK repeat</keyword>
<evidence type="ECO:0000256" key="6">
    <source>
        <dbReference type="SAM" id="MobiDB-lite"/>
    </source>
</evidence>
<dbReference type="Gene3D" id="1.10.220.150">
    <property type="entry name" value="Arf GTPase activating protein"/>
    <property type="match status" value="1"/>
</dbReference>
<dbReference type="SMART" id="SM00248">
    <property type="entry name" value="ANK"/>
    <property type="match status" value="2"/>
</dbReference>
<dbReference type="CDD" id="cd00821">
    <property type="entry name" value="PH"/>
    <property type="match status" value="1"/>
</dbReference>
<evidence type="ECO:0000256" key="1">
    <source>
        <dbReference type="ARBA" id="ARBA00022723"/>
    </source>
</evidence>
<dbReference type="Gene3D" id="2.30.29.30">
    <property type="entry name" value="Pleckstrin-homology domain (PH domain)/Phosphotyrosine-binding domain (PTB)"/>
    <property type="match status" value="2"/>
</dbReference>
<dbReference type="AlphaFoldDB" id="A0A0D3IGC2"/>
<dbReference type="Gene3D" id="1.25.40.20">
    <property type="entry name" value="Ankyrin repeat-containing domain"/>
    <property type="match status" value="1"/>
</dbReference>
<organism evidence="9 10">
    <name type="scientific">Emiliania huxleyi (strain CCMP1516)</name>
    <dbReference type="NCBI Taxonomy" id="280463"/>
    <lineage>
        <taxon>Eukaryota</taxon>
        <taxon>Haptista</taxon>
        <taxon>Haptophyta</taxon>
        <taxon>Prymnesiophyceae</taxon>
        <taxon>Isochrysidales</taxon>
        <taxon>Noelaerhabdaceae</taxon>
        <taxon>Emiliania</taxon>
    </lineage>
</organism>
<dbReference type="PROSITE" id="PS50115">
    <property type="entry name" value="ARFGAP"/>
    <property type="match status" value="1"/>
</dbReference>
<keyword evidence="3" id="KW-0862">Zinc</keyword>
<dbReference type="SUPFAM" id="SSF48403">
    <property type="entry name" value="Ankyrin repeat"/>
    <property type="match status" value="1"/>
</dbReference>
<feature type="compositionally biased region" description="Gly residues" evidence="6">
    <location>
        <begin position="728"/>
        <end position="741"/>
    </location>
</feature>
<evidence type="ECO:0000256" key="5">
    <source>
        <dbReference type="PROSITE-ProRule" id="PRU00288"/>
    </source>
</evidence>
<dbReference type="PaxDb" id="2903-EOD10307"/>
<dbReference type="PROSITE" id="PS50003">
    <property type="entry name" value="PH_DOMAIN"/>
    <property type="match status" value="2"/>
</dbReference>
<dbReference type="InterPro" id="IPR011993">
    <property type="entry name" value="PH-like_dom_sf"/>
</dbReference>
<dbReference type="Proteomes" id="UP000013827">
    <property type="component" value="Unassembled WGS sequence"/>
</dbReference>
<dbReference type="eggNOG" id="KOG0521">
    <property type="taxonomic scope" value="Eukaryota"/>
</dbReference>
<dbReference type="SUPFAM" id="SSF50729">
    <property type="entry name" value="PH domain-like"/>
    <property type="match status" value="2"/>
</dbReference>
<dbReference type="InterPro" id="IPR036770">
    <property type="entry name" value="Ankyrin_rpt-contain_sf"/>
</dbReference>
<dbReference type="InterPro" id="IPR037278">
    <property type="entry name" value="ARFGAP/RecO"/>
</dbReference>
<dbReference type="InterPro" id="IPR045258">
    <property type="entry name" value="ACAP1/2/3-like"/>
</dbReference>
<feature type="repeat" description="ANK" evidence="4">
    <location>
        <begin position="816"/>
        <end position="848"/>
    </location>
</feature>
<sequence>MLSEEAAGHAPLGDTPRVRAGMLAQHNAMAAAAAPLAELSASISSLASGTAALASAGVAGREALLTAEDSAGVGEVYAQLAEFGEALQAQLSAVVLAPLTELQQTCLAAVRRSKAFDEESEALEAAHRAYLSHSREASLETRAVAAQELDDRLATASLSLLDTREALREACGGLRAAPQRAVGELLVAQLSYHQSCARLLADRIELAKALLSSADQTSQCLAAESAAASALRGAMPRPMSRDTATAPLVEGWLQKGSFNLSTPGERSSLHRLRPWSRRYFVLDPSGKLYFYKEREAADGGRASMQVPLDLRLVSAVTAVNGPLEFELCLGSRTLRLKAFDLADRLKWTEALSSYLASHGEEREAAQRAYRHRLLARGTGVRDFGGGEGDAGESSNGTSLCGYLFRQDSDLRGRWRRWWCEASDEHDFAAAAARPSLGHAPQQRGVLLPQQGSGAPVLSIDDAAAPLPFREAARTVFPLATVTVREARSQPLPFCFEVISPAGSALLQASAQHEMAEWMQVIQNGTAACLGSLGVRASAREEEAALPVVREVAGNGACADCGAPAPTWASINLGVTICLACAGVHRRLGTHLSKVRSLELDTRQWSATQLALMVALGNQRVNRCYYARPPPCDEAIDATSAPAAREAFLRAKYERRAFTARRGQPPPPPPHVLAAAAAADDAAAIIEAMALGASLDSPAPADASPAPPLPPPPPDAGAATTGDREDGAEGGSGSGADGGVEGGTAADGAAAEGAAAEGAAAEGAAAEGAAAAPVWSETLAREHAGRTPLHVAAAEGAMRALELMLLNTIGVDPEDGVGKTPLRVAVDRNRAEAVSALLTRGANISHADVSGMTPMGSRLGQHGHEELAQTMLEYKRVTLLAGQSACALSHPVQTAADLANRLAQDEKLLAQVIVDE</sequence>
<feature type="region of interest" description="Disordered" evidence="6">
    <location>
        <begin position="695"/>
        <end position="750"/>
    </location>
</feature>
<feature type="repeat" description="ANK" evidence="4">
    <location>
        <begin position="783"/>
        <end position="815"/>
    </location>
</feature>
<keyword evidence="1" id="KW-0479">Metal-binding</keyword>